<dbReference type="Proteomes" id="UP000540506">
    <property type="component" value="Unassembled WGS sequence"/>
</dbReference>
<reference evidence="3 4" key="1">
    <citation type="submission" date="2020-08" db="EMBL/GenBank/DDBJ databases">
        <title>Sequencing the genomes of 1000 actinobacteria strains.</title>
        <authorList>
            <person name="Klenk H.-P."/>
        </authorList>
    </citation>
    <scope>NUCLEOTIDE SEQUENCE [LARGE SCALE GENOMIC DNA]</scope>
    <source>
        <strain evidence="3 4">DSM 41654</strain>
    </source>
</reference>
<sequence length="293" mass="30855">MSKPSTAEPRAAVAPAPAAPAPGSGRAAVDLTVRPSIEELRAVIHPAGMLQRRSAEHWAGRLYMRKISLRITRILSTVTAITPNGLTYLMMFTGVLAGAGLLVPGFTGAIVGALLIQVYLLLDCVDGEVARWRRQTSLTGVYLDRVGHYLSEAALLTGLGLRGADLFHRDGGASHWQWAFLGTLAALGAILIKSETDLVDVARARSGMTAVEDSASVPRSAGVAKARRLASLLKFHRLVGAVEASLLILAAGIADAVHGGLSFTRLAVVVLAAIALLQTVLHLLSIVLSSRLR</sequence>
<protein>
    <submittedName>
        <fullName evidence="3">Phosphatidylglycerophosphate synthase</fullName>
    </submittedName>
</protein>
<gene>
    <name evidence="3" type="ORF">FHR34_000873</name>
</gene>
<dbReference type="AlphaFoldDB" id="A0A7W7QXY6"/>
<feature type="transmembrane region" description="Helical" evidence="2">
    <location>
        <begin position="101"/>
        <end position="122"/>
    </location>
</feature>
<evidence type="ECO:0000256" key="1">
    <source>
        <dbReference type="SAM" id="MobiDB-lite"/>
    </source>
</evidence>
<evidence type="ECO:0000256" key="2">
    <source>
        <dbReference type="SAM" id="Phobius"/>
    </source>
</evidence>
<keyword evidence="2" id="KW-0812">Transmembrane</keyword>
<dbReference type="InterPro" id="IPR000462">
    <property type="entry name" value="CDP-OH_P_trans"/>
</dbReference>
<comment type="caution">
    <text evidence="3">The sequence shown here is derived from an EMBL/GenBank/DDBJ whole genome shotgun (WGS) entry which is preliminary data.</text>
</comment>
<feature type="compositionally biased region" description="Low complexity" evidence="1">
    <location>
        <begin position="7"/>
        <end position="25"/>
    </location>
</feature>
<organism evidence="3 4">
    <name type="scientific">Kitasatospora kifunensis</name>
    <name type="common">Streptomyces kifunensis</name>
    <dbReference type="NCBI Taxonomy" id="58351"/>
    <lineage>
        <taxon>Bacteria</taxon>
        <taxon>Bacillati</taxon>
        <taxon>Actinomycetota</taxon>
        <taxon>Actinomycetes</taxon>
        <taxon>Kitasatosporales</taxon>
        <taxon>Streptomycetaceae</taxon>
        <taxon>Kitasatospora</taxon>
    </lineage>
</organism>
<dbReference type="InterPro" id="IPR043130">
    <property type="entry name" value="CDP-OH_PTrfase_TM_dom"/>
</dbReference>
<dbReference type="Pfam" id="PF01066">
    <property type="entry name" value="CDP-OH_P_transf"/>
    <property type="match status" value="1"/>
</dbReference>
<accession>A0A7W7QXY6</accession>
<keyword evidence="4" id="KW-1185">Reference proteome</keyword>
<feature type="transmembrane region" description="Helical" evidence="2">
    <location>
        <begin position="74"/>
        <end position="95"/>
    </location>
</feature>
<evidence type="ECO:0000313" key="3">
    <source>
        <dbReference type="EMBL" id="MBB4921880.1"/>
    </source>
</evidence>
<feature type="region of interest" description="Disordered" evidence="1">
    <location>
        <begin position="1"/>
        <end position="25"/>
    </location>
</feature>
<feature type="transmembrane region" description="Helical" evidence="2">
    <location>
        <begin position="266"/>
        <end position="288"/>
    </location>
</feature>
<keyword evidence="2" id="KW-0472">Membrane</keyword>
<feature type="transmembrane region" description="Helical" evidence="2">
    <location>
        <begin position="235"/>
        <end position="254"/>
    </location>
</feature>
<dbReference type="EMBL" id="JACHJV010000001">
    <property type="protein sequence ID" value="MBB4921880.1"/>
    <property type="molecule type" value="Genomic_DNA"/>
</dbReference>
<dbReference type="Gene3D" id="1.20.120.1760">
    <property type="match status" value="1"/>
</dbReference>
<dbReference type="GO" id="GO:0008654">
    <property type="term" value="P:phospholipid biosynthetic process"/>
    <property type="evidence" value="ECO:0007669"/>
    <property type="project" value="InterPro"/>
</dbReference>
<proteinExistence type="predicted"/>
<name>A0A7W7QXY6_KITKI</name>
<dbReference type="GO" id="GO:0016780">
    <property type="term" value="F:phosphotransferase activity, for other substituted phosphate groups"/>
    <property type="evidence" value="ECO:0007669"/>
    <property type="project" value="InterPro"/>
</dbReference>
<evidence type="ECO:0000313" key="4">
    <source>
        <dbReference type="Proteomes" id="UP000540506"/>
    </source>
</evidence>
<dbReference type="GO" id="GO:0016020">
    <property type="term" value="C:membrane"/>
    <property type="evidence" value="ECO:0007669"/>
    <property type="project" value="InterPro"/>
</dbReference>
<keyword evidence="2" id="KW-1133">Transmembrane helix</keyword>